<evidence type="ECO:0000313" key="3">
    <source>
        <dbReference type="Proteomes" id="UP001162060"/>
    </source>
</evidence>
<dbReference type="PROSITE" id="PS50994">
    <property type="entry name" value="INTEGRASE"/>
    <property type="match status" value="1"/>
</dbReference>
<feature type="domain" description="Integrase catalytic" evidence="1">
    <location>
        <begin position="52"/>
        <end position="202"/>
    </location>
</feature>
<sequence length="202" mass="22541">MPDEANVSSSTSFNGTNRSYLRHLRLGHIGHNGLDSIVKKGYGIGINITEFLQKSPESAKKMLEVIHSDVCGPMQTASLGGSRYFVTFFDEYLHFSVVFLLKNNSEVASKFAEFVAFAETQTGNRVKLLRSDNGGEYKSHEMTKLCSSRGIVQKFTPPYTPQLIVVAERMNRTLVECALCMLEHAELSKEYWGEAVVTATFL</sequence>
<dbReference type="Proteomes" id="UP001162060">
    <property type="component" value="Unassembled WGS sequence"/>
</dbReference>
<dbReference type="InterPro" id="IPR036397">
    <property type="entry name" value="RNaseH_sf"/>
</dbReference>
<evidence type="ECO:0000259" key="1">
    <source>
        <dbReference type="PROSITE" id="PS50994"/>
    </source>
</evidence>
<dbReference type="PANTHER" id="PTHR42648">
    <property type="entry name" value="TRANSPOSASE, PUTATIVE-RELATED"/>
    <property type="match status" value="1"/>
</dbReference>
<dbReference type="GO" id="GO:0003676">
    <property type="term" value="F:nucleic acid binding"/>
    <property type="evidence" value="ECO:0007669"/>
    <property type="project" value="InterPro"/>
</dbReference>
<dbReference type="InterPro" id="IPR001584">
    <property type="entry name" value="Integrase_cat-core"/>
</dbReference>
<dbReference type="EMBL" id="CAKLBY020000097">
    <property type="protein sequence ID" value="CAK7926171.1"/>
    <property type="molecule type" value="Genomic_DNA"/>
</dbReference>
<dbReference type="Pfam" id="PF00665">
    <property type="entry name" value="rve"/>
    <property type="match status" value="1"/>
</dbReference>
<accession>A0AAV1TWV2</accession>
<proteinExistence type="predicted"/>
<dbReference type="InterPro" id="IPR012337">
    <property type="entry name" value="RNaseH-like_sf"/>
</dbReference>
<reference evidence="2" key="1">
    <citation type="submission" date="2024-01" db="EMBL/GenBank/DDBJ databases">
        <authorList>
            <person name="Webb A."/>
        </authorList>
    </citation>
    <scope>NUCLEOTIDE SEQUENCE</scope>
    <source>
        <strain evidence="2">Pm1</strain>
    </source>
</reference>
<dbReference type="AlphaFoldDB" id="A0AAV1TWV2"/>
<comment type="caution">
    <text evidence="2">The sequence shown here is derived from an EMBL/GenBank/DDBJ whole genome shotgun (WGS) entry which is preliminary data.</text>
</comment>
<dbReference type="PANTHER" id="PTHR42648:SF28">
    <property type="entry name" value="TRANSPOSON-ENCODED PROTEIN WITH RIBONUCLEASE H-LIKE AND RETROVIRUS ZINC FINGER-LIKE DOMAINS"/>
    <property type="match status" value="1"/>
</dbReference>
<name>A0AAV1TWV2_9STRA</name>
<dbReference type="GO" id="GO:0015074">
    <property type="term" value="P:DNA integration"/>
    <property type="evidence" value="ECO:0007669"/>
    <property type="project" value="InterPro"/>
</dbReference>
<evidence type="ECO:0000313" key="2">
    <source>
        <dbReference type="EMBL" id="CAK7926171.1"/>
    </source>
</evidence>
<dbReference type="Gene3D" id="3.30.420.10">
    <property type="entry name" value="Ribonuclease H-like superfamily/Ribonuclease H"/>
    <property type="match status" value="1"/>
</dbReference>
<gene>
    <name evidence="2" type="ORF">PM001_LOCUS11321</name>
</gene>
<dbReference type="SUPFAM" id="SSF53098">
    <property type="entry name" value="Ribonuclease H-like"/>
    <property type="match status" value="1"/>
</dbReference>
<dbReference type="InterPro" id="IPR039537">
    <property type="entry name" value="Retrotran_Ty1/copia-like"/>
</dbReference>
<organism evidence="2 3">
    <name type="scientific">Peronospora matthiolae</name>
    <dbReference type="NCBI Taxonomy" id="2874970"/>
    <lineage>
        <taxon>Eukaryota</taxon>
        <taxon>Sar</taxon>
        <taxon>Stramenopiles</taxon>
        <taxon>Oomycota</taxon>
        <taxon>Peronosporomycetes</taxon>
        <taxon>Peronosporales</taxon>
        <taxon>Peronosporaceae</taxon>
        <taxon>Peronospora</taxon>
    </lineage>
</organism>
<protein>
    <recommendedName>
        <fullName evidence="1">Integrase catalytic domain-containing protein</fullName>
    </recommendedName>
</protein>